<dbReference type="InterPro" id="IPR004358">
    <property type="entry name" value="Sig_transdc_His_kin-like_C"/>
</dbReference>
<dbReference type="InterPro" id="IPR005467">
    <property type="entry name" value="His_kinase_dom"/>
</dbReference>
<dbReference type="Gene3D" id="1.10.287.130">
    <property type="match status" value="1"/>
</dbReference>
<dbReference type="CDD" id="cd00130">
    <property type="entry name" value="PAS"/>
    <property type="match status" value="1"/>
</dbReference>
<feature type="domain" description="Histidine kinase" evidence="11">
    <location>
        <begin position="370"/>
        <end position="583"/>
    </location>
</feature>
<dbReference type="PROSITE" id="PS50109">
    <property type="entry name" value="HIS_KIN"/>
    <property type="match status" value="1"/>
</dbReference>
<keyword evidence="7" id="KW-0418">Kinase</keyword>
<evidence type="ECO:0000256" key="8">
    <source>
        <dbReference type="ARBA" id="ARBA00022840"/>
    </source>
</evidence>
<feature type="transmembrane region" description="Helical" evidence="10">
    <location>
        <begin position="9"/>
        <end position="30"/>
    </location>
</feature>
<evidence type="ECO:0000256" key="9">
    <source>
        <dbReference type="ARBA" id="ARBA00023012"/>
    </source>
</evidence>
<name>A0A239G5A5_9FIRM</name>
<dbReference type="Gene3D" id="3.30.565.10">
    <property type="entry name" value="Histidine kinase-like ATPase, C-terminal domain"/>
    <property type="match status" value="1"/>
</dbReference>
<dbReference type="InterPro" id="IPR000700">
    <property type="entry name" value="PAS-assoc_C"/>
</dbReference>
<feature type="transmembrane region" description="Helical" evidence="10">
    <location>
        <begin position="161"/>
        <end position="182"/>
    </location>
</feature>
<dbReference type="Gene3D" id="3.30.450.20">
    <property type="entry name" value="PAS domain"/>
    <property type="match status" value="1"/>
</dbReference>
<dbReference type="AlphaFoldDB" id="A0A239G5A5"/>
<dbReference type="PANTHER" id="PTHR43065:SF10">
    <property type="entry name" value="PEROXIDE STRESS-ACTIVATED HISTIDINE KINASE MAK3"/>
    <property type="match status" value="1"/>
</dbReference>
<dbReference type="InterPro" id="IPR003661">
    <property type="entry name" value="HisK_dim/P_dom"/>
</dbReference>
<comment type="subcellular location">
    <subcellularLocation>
        <location evidence="2">Membrane</location>
    </subcellularLocation>
</comment>
<dbReference type="Pfam" id="PF00672">
    <property type="entry name" value="HAMP"/>
    <property type="match status" value="1"/>
</dbReference>
<dbReference type="GO" id="GO:0000155">
    <property type="term" value="F:phosphorelay sensor kinase activity"/>
    <property type="evidence" value="ECO:0007669"/>
    <property type="project" value="InterPro"/>
</dbReference>
<dbReference type="OrthoDB" id="9764522at2"/>
<dbReference type="GO" id="GO:0005524">
    <property type="term" value="F:ATP binding"/>
    <property type="evidence" value="ECO:0007669"/>
    <property type="project" value="UniProtKB-KW"/>
</dbReference>
<accession>A0A239G5A5</accession>
<sequence length="588" mass="67130">MRIDIENKILIPFMILLILSIFTLGIVSYWNGYQLLLENEVKNLSQDLEEKAFFIEDIHGKVEIGELTEEQGKVVLLDYYKRLEKENLIIFDRHNILLNGFNGDEDWVKGLMEETLDNNQKPLYIENYIFIYRKYDPWNWTLGYRLNKGIFSYEVLESQKYMLLLAIISLVFSMQAAIFISYNISKPIKMLADVCDKIAQGSFREKIEIKRKDEIGMLANAFNNMLYRLQENTRKLMKITQLNEDILRNISTGIITTDQQGQILSINQAAKEFLAESGEKSISNNIKQHLLDQLRETLDTSKYINHVHVFDNVEEGNKIYLDATTSLLKTDEGSVSGAICNFNDISERKKIESNMETLDRLTSIGQLAAGIAHEIRNPLAGMKTSIQVLKNRLCKEEAGSNEKLFNGVLYEIDRINHLITDILDFAKPRAPKYEKTDLLKILNRALGLIKKTANENNIEIHLVNHCSSPLVFVDKAQIEQVFLNIIKNALKAINQEGELNIIINTQREKKGSFVVIEFHDSGCGIETQNLEKIFNPFFTTSPEGTGLGLSVVYELVKGNHGEIAVHSIVNVGTKFKVKFPMYGGDNNE</sequence>
<evidence type="ECO:0000259" key="12">
    <source>
        <dbReference type="PROSITE" id="PS50113"/>
    </source>
</evidence>
<comment type="catalytic activity">
    <reaction evidence="1">
        <text>ATP + protein L-histidine = ADP + protein N-phospho-L-histidine.</text>
        <dbReference type="EC" id="2.7.13.3"/>
    </reaction>
</comment>
<dbReference type="InterPro" id="IPR035965">
    <property type="entry name" value="PAS-like_dom_sf"/>
</dbReference>
<dbReference type="PRINTS" id="PR00344">
    <property type="entry name" value="BCTRLSENSOR"/>
</dbReference>
<feature type="domain" description="HAMP" evidence="13">
    <location>
        <begin position="182"/>
        <end position="234"/>
    </location>
</feature>
<dbReference type="InterPro" id="IPR003594">
    <property type="entry name" value="HATPase_dom"/>
</dbReference>
<proteinExistence type="predicted"/>
<feature type="domain" description="PAC" evidence="12">
    <location>
        <begin position="303"/>
        <end position="357"/>
    </location>
</feature>
<evidence type="ECO:0000259" key="11">
    <source>
        <dbReference type="PROSITE" id="PS50109"/>
    </source>
</evidence>
<dbReference type="NCBIfam" id="TIGR00229">
    <property type="entry name" value="sensory_box"/>
    <property type="match status" value="1"/>
</dbReference>
<dbReference type="SUPFAM" id="SSF55874">
    <property type="entry name" value="ATPase domain of HSP90 chaperone/DNA topoisomerase II/histidine kinase"/>
    <property type="match status" value="1"/>
</dbReference>
<dbReference type="GO" id="GO:0016020">
    <property type="term" value="C:membrane"/>
    <property type="evidence" value="ECO:0007669"/>
    <property type="project" value="UniProtKB-SubCell"/>
</dbReference>
<evidence type="ECO:0000313" key="15">
    <source>
        <dbReference type="Proteomes" id="UP000198304"/>
    </source>
</evidence>
<keyword evidence="5" id="KW-0808">Transferase</keyword>
<keyword evidence="10" id="KW-1133">Transmembrane helix</keyword>
<dbReference type="InterPro" id="IPR003660">
    <property type="entry name" value="HAMP_dom"/>
</dbReference>
<evidence type="ECO:0000256" key="2">
    <source>
        <dbReference type="ARBA" id="ARBA00004370"/>
    </source>
</evidence>
<dbReference type="EMBL" id="FZOJ01000015">
    <property type="protein sequence ID" value="SNS64526.1"/>
    <property type="molecule type" value="Genomic_DNA"/>
</dbReference>
<dbReference type="SUPFAM" id="SSF55785">
    <property type="entry name" value="PYP-like sensor domain (PAS domain)"/>
    <property type="match status" value="1"/>
</dbReference>
<evidence type="ECO:0000256" key="7">
    <source>
        <dbReference type="ARBA" id="ARBA00022777"/>
    </source>
</evidence>
<dbReference type="Pfam" id="PF13426">
    <property type="entry name" value="PAS_9"/>
    <property type="match status" value="1"/>
</dbReference>
<evidence type="ECO:0000256" key="6">
    <source>
        <dbReference type="ARBA" id="ARBA00022741"/>
    </source>
</evidence>
<dbReference type="SMART" id="SM00388">
    <property type="entry name" value="HisKA"/>
    <property type="match status" value="1"/>
</dbReference>
<dbReference type="SUPFAM" id="SSF158472">
    <property type="entry name" value="HAMP domain-like"/>
    <property type="match status" value="1"/>
</dbReference>
<evidence type="ECO:0000256" key="1">
    <source>
        <dbReference type="ARBA" id="ARBA00000085"/>
    </source>
</evidence>
<evidence type="ECO:0000259" key="13">
    <source>
        <dbReference type="PROSITE" id="PS50885"/>
    </source>
</evidence>
<organism evidence="14 15">
    <name type="scientific">Anaerovirgula multivorans</name>
    <dbReference type="NCBI Taxonomy" id="312168"/>
    <lineage>
        <taxon>Bacteria</taxon>
        <taxon>Bacillati</taxon>
        <taxon>Bacillota</taxon>
        <taxon>Clostridia</taxon>
        <taxon>Peptostreptococcales</taxon>
        <taxon>Natronincolaceae</taxon>
        <taxon>Anaerovirgula</taxon>
    </lineage>
</organism>
<dbReference type="SMART" id="SM00387">
    <property type="entry name" value="HATPase_c"/>
    <property type="match status" value="1"/>
</dbReference>
<dbReference type="SUPFAM" id="SSF47384">
    <property type="entry name" value="Homodimeric domain of signal transducing histidine kinase"/>
    <property type="match status" value="1"/>
</dbReference>
<evidence type="ECO:0000256" key="5">
    <source>
        <dbReference type="ARBA" id="ARBA00022679"/>
    </source>
</evidence>
<keyword evidence="10" id="KW-0472">Membrane</keyword>
<dbReference type="Proteomes" id="UP000198304">
    <property type="component" value="Unassembled WGS sequence"/>
</dbReference>
<gene>
    <name evidence="14" type="ORF">SAMN05446037_101578</name>
</gene>
<keyword evidence="4" id="KW-0597">Phosphoprotein</keyword>
<dbReference type="PROSITE" id="PS50113">
    <property type="entry name" value="PAC"/>
    <property type="match status" value="1"/>
</dbReference>
<dbReference type="SMART" id="SM00091">
    <property type="entry name" value="PAS"/>
    <property type="match status" value="1"/>
</dbReference>
<dbReference type="SMART" id="SM00304">
    <property type="entry name" value="HAMP"/>
    <property type="match status" value="1"/>
</dbReference>
<keyword evidence="15" id="KW-1185">Reference proteome</keyword>
<keyword evidence="8" id="KW-0067">ATP-binding</keyword>
<dbReference type="Pfam" id="PF02518">
    <property type="entry name" value="HATPase_c"/>
    <property type="match status" value="1"/>
</dbReference>
<dbReference type="RefSeq" id="WP_089283723.1">
    <property type="nucleotide sequence ID" value="NZ_FZOJ01000015.1"/>
</dbReference>
<keyword evidence="6" id="KW-0547">Nucleotide-binding</keyword>
<dbReference type="Pfam" id="PF00512">
    <property type="entry name" value="HisKA"/>
    <property type="match status" value="1"/>
</dbReference>
<protein>
    <recommendedName>
        <fullName evidence="3">histidine kinase</fullName>
        <ecNumber evidence="3">2.7.13.3</ecNumber>
    </recommendedName>
</protein>
<dbReference type="CDD" id="cd00082">
    <property type="entry name" value="HisKA"/>
    <property type="match status" value="1"/>
</dbReference>
<dbReference type="InterPro" id="IPR000014">
    <property type="entry name" value="PAS"/>
</dbReference>
<evidence type="ECO:0000256" key="10">
    <source>
        <dbReference type="SAM" id="Phobius"/>
    </source>
</evidence>
<keyword evidence="9" id="KW-0902">Two-component regulatory system</keyword>
<evidence type="ECO:0000313" key="14">
    <source>
        <dbReference type="EMBL" id="SNS64526.1"/>
    </source>
</evidence>
<evidence type="ECO:0000256" key="3">
    <source>
        <dbReference type="ARBA" id="ARBA00012438"/>
    </source>
</evidence>
<dbReference type="PROSITE" id="PS50885">
    <property type="entry name" value="HAMP"/>
    <property type="match status" value="1"/>
</dbReference>
<dbReference type="EC" id="2.7.13.3" evidence="3"/>
<keyword evidence="10" id="KW-0812">Transmembrane</keyword>
<dbReference type="Gene3D" id="6.10.340.10">
    <property type="match status" value="1"/>
</dbReference>
<dbReference type="InterPro" id="IPR036890">
    <property type="entry name" value="HATPase_C_sf"/>
</dbReference>
<dbReference type="InterPro" id="IPR036097">
    <property type="entry name" value="HisK_dim/P_sf"/>
</dbReference>
<dbReference type="CDD" id="cd06225">
    <property type="entry name" value="HAMP"/>
    <property type="match status" value="1"/>
</dbReference>
<reference evidence="14 15" key="1">
    <citation type="submission" date="2017-06" db="EMBL/GenBank/DDBJ databases">
        <authorList>
            <person name="Kim H.J."/>
            <person name="Triplett B.A."/>
        </authorList>
    </citation>
    <scope>NUCLEOTIDE SEQUENCE [LARGE SCALE GENOMIC DNA]</scope>
    <source>
        <strain evidence="14 15">SCA</strain>
    </source>
</reference>
<dbReference type="PANTHER" id="PTHR43065">
    <property type="entry name" value="SENSOR HISTIDINE KINASE"/>
    <property type="match status" value="1"/>
</dbReference>
<evidence type="ECO:0000256" key="4">
    <source>
        <dbReference type="ARBA" id="ARBA00022553"/>
    </source>
</evidence>